<evidence type="ECO:0000256" key="7">
    <source>
        <dbReference type="RuleBase" id="RU361156"/>
    </source>
</evidence>
<proteinExistence type="inferred from homology"/>
<dbReference type="GO" id="GO:0006508">
    <property type="term" value="P:proteolysis"/>
    <property type="evidence" value="ECO:0007669"/>
    <property type="project" value="UniProtKB-KW"/>
</dbReference>
<dbReference type="EMBL" id="QPFP01000028">
    <property type="protein sequence ID" value="TEB29269.1"/>
    <property type="molecule type" value="Genomic_DNA"/>
</dbReference>
<dbReference type="InterPro" id="IPR001563">
    <property type="entry name" value="Peptidase_S10"/>
</dbReference>
<comment type="caution">
    <text evidence="8">The sequence shown here is derived from an EMBL/GenBank/DDBJ whole genome shotgun (WGS) entry which is preliminary data.</text>
</comment>
<dbReference type="Pfam" id="PF00450">
    <property type="entry name" value="Peptidase_S10"/>
    <property type="match status" value="2"/>
</dbReference>
<evidence type="ECO:0000256" key="3">
    <source>
        <dbReference type="ARBA" id="ARBA00022670"/>
    </source>
</evidence>
<evidence type="ECO:0000256" key="4">
    <source>
        <dbReference type="ARBA" id="ARBA00022729"/>
    </source>
</evidence>
<dbReference type="SUPFAM" id="SSF53474">
    <property type="entry name" value="alpha/beta-Hydrolases"/>
    <property type="match status" value="1"/>
</dbReference>
<reference evidence="8 9" key="1">
    <citation type="journal article" date="2019" name="Nat. Ecol. Evol.">
        <title>Megaphylogeny resolves global patterns of mushroom evolution.</title>
        <authorList>
            <person name="Varga T."/>
            <person name="Krizsan K."/>
            <person name="Foldi C."/>
            <person name="Dima B."/>
            <person name="Sanchez-Garcia M."/>
            <person name="Sanchez-Ramirez S."/>
            <person name="Szollosi G.J."/>
            <person name="Szarkandi J.G."/>
            <person name="Papp V."/>
            <person name="Albert L."/>
            <person name="Andreopoulos W."/>
            <person name="Angelini C."/>
            <person name="Antonin V."/>
            <person name="Barry K.W."/>
            <person name="Bougher N.L."/>
            <person name="Buchanan P."/>
            <person name="Buyck B."/>
            <person name="Bense V."/>
            <person name="Catcheside P."/>
            <person name="Chovatia M."/>
            <person name="Cooper J."/>
            <person name="Damon W."/>
            <person name="Desjardin D."/>
            <person name="Finy P."/>
            <person name="Geml J."/>
            <person name="Haridas S."/>
            <person name="Hughes K."/>
            <person name="Justo A."/>
            <person name="Karasinski D."/>
            <person name="Kautmanova I."/>
            <person name="Kiss B."/>
            <person name="Kocsube S."/>
            <person name="Kotiranta H."/>
            <person name="LaButti K.M."/>
            <person name="Lechner B.E."/>
            <person name="Liimatainen K."/>
            <person name="Lipzen A."/>
            <person name="Lukacs Z."/>
            <person name="Mihaltcheva S."/>
            <person name="Morgado L.N."/>
            <person name="Niskanen T."/>
            <person name="Noordeloos M.E."/>
            <person name="Ohm R.A."/>
            <person name="Ortiz-Santana B."/>
            <person name="Ovrebo C."/>
            <person name="Racz N."/>
            <person name="Riley R."/>
            <person name="Savchenko A."/>
            <person name="Shiryaev A."/>
            <person name="Soop K."/>
            <person name="Spirin V."/>
            <person name="Szebenyi C."/>
            <person name="Tomsovsky M."/>
            <person name="Tulloss R.E."/>
            <person name="Uehling J."/>
            <person name="Grigoriev I.V."/>
            <person name="Vagvolgyi C."/>
            <person name="Papp T."/>
            <person name="Martin F.M."/>
            <person name="Miettinen O."/>
            <person name="Hibbett D.S."/>
            <person name="Nagy L.G."/>
        </authorList>
    </citation>
    <scope>NUCLEOTIDE SEQUENCE [LARGE SCALE GENOMIC DNA]</scope>
    <source>
        <strain evidence="8 9">FP101781</strain>
    </source>
</reference>
<keyword evidence="3 7" id="KW-0645">Protease</keyword>
<evidence type="ECO:0000313" key="9">
    <source>
        <dbReference type="Proteomes" id="UP000298030"/>
    </source>
</evidence>
<dbReference type="AlphaFoldDB" id="A0A4Y7T6T5"/>
<dbReference type="PRINTS" id="PR00724">
    <property type="entry name" value="CRBOXYPTASEC"/>
</dbReference>
<organism evidence="8 9">
    <name type="scientific">Coprinellus micaceus</name>
    <name type="common">Glistening ink-cap mushroom</name>
    <name type="synonym">Coprinus micaceus</name>
    <dbReference type="NCBI Taxonomy" id="71717"/>
    <lineage>
        <taxon>Eukaryota</taxon>
        <taxon>Fungi</taxon>
        <taxon>Dikarya</taxon>
        <taxon>Basidiomycota</taxon>
        <taxon>Agaricomycotina</taxon>
        <taxon>Agaricomycetes</taxon>
        <taxon>Agaricomycetidae</taxon>
        <taxon>Agaricales</taxon>
        <taxon>Agaricineae</taxon>
        <taxon>Psathyrellaceae</taxon>
        <taxon>Coprinellus</taxon>
    </lineage>
</organism>
<dbReference type="EC" id="3.4.16.-" evidence="7"/>
<dbReference type="GO" id="GO:0004185">
    <property type="term" value="F:serine-type carboxypeptidase activity"/>
    <property type="evidence" value="ECO:0007669"/>
    <property type="project" value="UniProtKB-UniRule"/>
</dbReference>
<dbReference type="GO" id="GO:0000324">
    <property type="term" value="C:fungal-type vacuole"/>
    <property type="evidence" value="ECO:0007669"/>
    <property type="project" value="TreeGrafter"/>
</dbReference>
<comment type="similarity">
    <text evidence="1 7">Belongs to the peptidase S10 family.</text>
</comment>
<evidence type="ECO:0000313" key="8">
    <source>
        <dbReference type="EMBL" id="TEB29269.1"/>
    </source>
</evidence>
<name>A0A4Y7T6T5_COPMI</name>
<evidence type="ECO:0000256" key="6">
    <source>
        <dbReference type="ARBA" id="ARBA00023180"/>
    </source>
</evidence>
<accession>A0A4Y7T6T5</accession>
<dbReference type="PANTHER" id="PTHR11802:SF113">
    <property type="entry name" value="SERINE CARBOXYPEPTIDASE CTSA-4.1"/>
    <property type="match status" value="1"/>
</dbReference>
<dbReference type="STRING" id="71717.A0A4Y7T6T5"/>
<dbReference type="Proteomes" id="UP000298030">
    <property type="component" value="Unassembled WGS sequence"/>
</dbReference>
<dbReference type="InterPro" id="IPR018202">
    <property type="entry name" value="Ser_caboxypep_ser_AS"/>
</dbReference>
<dbReference type="OrthoDB" id="443318at2759"/>
<keyword evidence="6" id="KW-0325">Glycoprotein</keyword>
<evidence type="ECO:0000256" key="1">
    <source>
        <dbReference type="ARBA" id="ARBA00009431"/>
    </source>
</evidence>
<dbReference type="PROSITE" id="PS00560">
    <property type="entry name" value="CARBOXYPEPT_SER_HIS"/>
    <property type="match status" value="1"/>
</dbReference>
<sequence length="524" mass="58937">MRTSRLGLVVLLFLPSVLPLGSSPLNGQQLVFDYLLGKASEAVQFEPSGQLSTLSETKFTPLKHPAFPRHQVRIKKTKFCDGTVKSYTGYVDIGTRHLFFLLLESRRDPHKDDVILWTNGGPGCSSALGLFMELGPCRIVDANNTKFHPESWNSNANIFFIDQPIGVGFSYADFGEHVVCRFRYWSFTENITSRLTCTRERRKKRLRISPPLSTSSLNTSAQFKGRPFHMAGESYAGRYLPVYAAHLYDYDRRLKEGGWLTPVNLSSVMIGNGMPDYVLMMPTYYEMACAGATVPPGHPVLSITECVRMKQAIPRCTKLLQDGCVDTFDKLYCQTAVAFCESEMMDPVLSSGVNPYDLSSPCEGGLDDALCYPLSKYIPAYLNKTETRKELGAENDIDIFETMCSDEVMTDFLDSMDRYKPTRHYVSNLLDRGIRVLMYAGGTDFFANHIGTEKWALDLDWSGQQEFKKRGSRDWHIHGKKAGKTRSYNGLTFASIVGAGHMAPYDKPFESLALVRRWMAGEPL</sequence>
<feature type="chain" id="PRO_5021510356" description="Carboxypeptidase" evidence="7">
    <location>
        <begin position="20"/>
        <end position="524"/>
    </location>
</feature>
<keyword evidence="9" id="KW-1185">Reference proteome</keyword>
<dbReference type="PROSITE" id="PS00131">
    <property type="entry name" value="CARBOXYPEPT_SER_SER"/>
    <property type="match status" value="1"/>
</dbReference>
<gene>
    <name evidence="8" type="ORF">FA13DRAFT_1793355</name>
</gene>
<dbReference type="Gene3D" id="3.40.50.1820">
    <property type="entry name" value="alpha/beta hydrolase"/>
    <property type="match status" value="1"/>
</dbReference>
<protein>
    <recommendedName>
        <fullName evidence="7">Carboxypeptidase</fullName>
        <ecNumber evidence="7">3.4.16.-</ecNumber>
    </recommendedName>
</protein>
<dbReference type="PANTHER" id="PTHR11802">
    <property type="entry name" value="SERINE PROTEASE FAMILY S10 SERINE CARBOXYPEPTIDASE"/>
    <property type="match status" value="1"/>
</dbReference>
<evidence type="ECO:0000256" key="5">
    <source>
        <dbReference type="ARBA" id="ARBA00022801"/>
    </source>
</evidence>
<dbReference type="InterPro" id="IPR033124">
    <property type="entry name" value="Ser_caboxypep_his_AS"/>
</dbReference>
<keyword evidence="4 7" id="KW-0732">Signal</keyword>
<feature type="signal peptide" evidence="7">
    <location>
        <begin position="1"/>
        <end position="19"/>
    </location>
</feature>
<dbReference type="InterPro" id="IPR029058">
    <property type="entry name" value="AB_hydrolase_fold"/>
</dbReference>
<keyword evidence="2 7" id="KW-0121">Carboxypeptidase</keyword>
<dbReference type="Gene3D" id="1.10.287.410">
    <property type="match status" value="1"/>
</dbReference>
<evidence type="ECO:0000256" key="2">
    <source>
        <dbReference type="ARBA" id="ARBA00022645"/>
    </source>
</evidence>
<keyword evidence="5 7" id="KW-0378">Hydrolase</keyword>